<name>A0A9W9NPK8_9EURO</name>
<dbReference type="Proteomes" id="UP001150941">
    <property type="component" value="Unassembled WGS sequence"/>
</dbReference>
<feature type="compositionally biased region" description="Polar residues" evidence="1">
    <location>
        <begin position="166"/>
        <end position="180"/>
    </location>
</feature>
<dbReference type="EMBL" id="JAPQKS010000006">
    <property type="protein sequence ID" value="KAJ5223573.1"/>
    <property type="molecule type" value="Genomic_DNA"/>
</dbReference>
<comment type="caution">
    <text evidence="2">The sequence shown here is derived from an EMBL/GenBank/DDBJ whole genome shotgun (WGS) entry which is preliminary data.</text>
</comment>
<protein>
    <submittedName>
        <fullName evidence="2">Uncharacterized protein</fullName>
    </submittedName>
</protein>
<dbReference type="AlphaFoldDB" id="A0A9W9NPK8"/>
<gene>
    <name evidence="2" type="ORF">N7468_008115</name>
</gene>
<keyword evidence="3" id="KW-1185">Reference proteome</keyword>
<evidence type="ECO:0000256" key="1">
    <source>
        <dbReference type="SAM" id="MobiDB-lite"/>
    </source>
</evidence>
<feature type="region of interest" description="Disordered" evidence="1">
    <location>
        <begin position="166"/>
        <end position="248"/>
    </location>
</feature>
<reference evidence="2" key="2">
    <citation type="journal article" date="2023" name="IMA Fungus">
        <title>Comparative genomic study of the Penicillium genus elucidates a diverse pangenome and 15 lateral gene transfer events.</title>
        <authorList>
            <person name="Petersen C."/>
            <person name="Sorensen T."/>
            <person name="Nielsen M.R."/>
            <person name="Sondergaard T.E."/>
            <person name="Sorensen J.L."/>
            <person name="Fitzpatrick D.A."/>
            <person name="Frisvad J.C."/>
            <person name="Nielsen K.L."/>
        </authorList>
    </citation>
    <scope>NUCLEOTIDE SEQUENCE</scope>
    <source>
        <strain evidence="2">IBT 19713</strain>
    </source>
</reference>
<reference evidence="2" key="1">
    <citation type="submission" date="2022-11" db="EMBL/GenBank/DDBJ databases">
        <authorList>
            <person name="Petersen C."/>
        </authorList>
    </citation>
    <scope>NUCLEOTIDE SEQUENCE</scope>
    <source>
        <strain evidence="2">IBT 19713</strain>
    </source>
</reference>
<dbReference type="RefSeq" id="XP_058327756.1">
    <property type="nucleotide sequence ID" value="XM_058477411.1"/>
</dbReference>
<proteinExistence type="predicted"/>
<evidence type="ECO:0000313" key="3">
    <source>
        <dbReference type="Proteomes" id="UP001150941"/>
    </source>
</evidence>
<sequence length="295" mass="33500">MAPSNDSPRPRFYRSAPRDTSSYGVSQGEYAERFNTTRPSPYYENPAGPPQGFSYRSHYAPMSPPVREANTFARPFYEIPDYYHPDASANFQRASAFSTGHYYGEPSFHKEEAGDNPFQHARTSSNPFYAQPDYYHPAATANLRQASAFSTDNYYGQPSFYYQGANANPFQQNNVTSNPSYGRPILHHREDNDQRQGGSQLIRRFPQASNANSWEQDRKGGGHTAAHQIRSQSELPRKKPSLLSINRPVPLRPTKPVLVQFTAQFKLILDTQSPARRHGRVLRMTDTQMRRTASP</sequence>
<accession>A0A9W9NPK8</accession>
<feature type="region of interest" description="Disordered" evidence="1">
    <location>
        <begin position="1"/>
        <end position="50"/>
    </location>
</feature>
<evidence type="ECO:0000313" key="2">
    <source>
        <dbReference type="EMBL" id="KAJ5223573.1"/>
    </source>
</evidence>
<organism evidence="2 3">
    <name type="scientific">Penicillium chermesinum</name>
    <dbReference type="NCBI Taxonomy" id="63820"/>
    <lineage>
        <taxon>Eukaryota</taxon>
        <taxon>Fungi</taxon>
        <taxon>Dikarya</taxon>
        <taxon>Ascomycota</taxon>
        <taxon>Pezizomycotina</taxon>
        <taxon>Eurotiomycetes</taxon>
        <taxon>Eurotiomycetidae</taxon>
        <taxon>Eurotiales</taxon>
        <taxon>Aspergillaceae</taxon>
        <taxon>Penicillium</taxon>
    </lineage>
</organism>
<dbReference type="GeneID" id="83204714"/>